<feature type="domain" description="Glycosyltransferase 2-like" evidence="5">
    <location>
        <begin position="192"/>
        <end position="392"/>
    </location>
</feature>
<evidence type="ECO:0000256" key="2">
    <source>
        <dbReference type="ARBA" id="ARBA00022676"/>
    </source>
</evidence>
<organism evidence="6 7">
    <name type="scientific">Novosphingobium ovatum</name>
    <dbReference type="NCBI Taxonomy" id="1908523"/>
    <lineage>
        <taxon>Bacteria</taxon>
        <taxon>Pseudomonadati</taxon>
        <taxon>Pseudomonadota</taxon>
        <taxon>Alphaproteobacteria</taxon>
        <taxon>Sphingomonadales</taxon>
        <taxon>Sphingomonadaceae</taxon>
        <taxon>Novosphingobium</taxon>
    </lineage>
</organism>
<gene>
    <name evidence="6" type="ORF">GTZ99_10270</name>
</gene>
<dbReference type="InterPro" id="IPR029044">
    <property type="entry name" value="Nucleotide-diphossugar_trans"/>
</dbReference>
<dbReference type="Gene3D" id="3.90.550.10">
    <property type="entry name" value="Spore Coat Polysaccharide Biosynthesis Protein SpsA, Chain A"/>
    <property type="match status" value="1"/>
</dbReference>
<keyword evidence="4" id="KW-0812">Transmembrane</keyword>
<keyword evidence="3" id="KW-0808">Transferase</keyword>
<feature type="transmembrane region" description="Helical" evidence="4">
    <location>
        <begin position="398"/>
        <end position="419"/>
    </location>
</feature>
<keyword evidence="2" id="KW-0328">Glycosyltransferase</keyword>
<sequence length="491" mass="53483">MNSMSSQMAAAFAQASPRHRRRAVPWISVVIGSIGPILFLILTAQAFLRSSIAGWAVGIVYILYDTFLLGFTARQIRSLIASENAATALPDDAPRPSLGVIIAARNEAPVLGITIDTLADQDGAPDLILLADDGSNDDSPAVMKALYGLEPPMLGTISPPSPVRPNLRWLRLPHGGKARALNAALPLIDTEVVVTLDADTLLAPGALKAMRDAFAAEPQLVAATGVLTPICGKSPMARAFQWFQSYEYVRNFLSRYAWMGQNALLLISGAFAGFRRDAVMEVGGFDDDCMVEDYELIHRLHRHAHDTCQDWTVRVIGHALASTDAPAGPMAFLRQRRRWFGGFLQTQRWNRDMVGNAAYGRLGTRMLPVKALDTVQPIYGMAAFLILIYLIATGRFYAAGPIIAIMLAKVAVDLTFHIWSIGIYKRWTGQTEGLDLGPALLASFVEPFCFQLLRHAGAIWGWVAFLQGGGSWGRMHRTALTARVEEAQAGA</sequence>
<dbReference type="RefSeq" id="WP_161718574.1">
    <property type="nucleotide sequence ID" value="NZ_JAAAPO010000004.1"/>
</dbReference>
<name>A0ABW9XEI9_9SPHN</name>
<evidence type="ECO:0000259" key="5">
    <source>
        <dbReference type="Pfam" id="PF13632"/>
    </source>
</evidence>
<dbReference type="EMBL" id="JAAAPO010000004">
    <property type="protein sequence ID" value="NBC36941.1"/>
    <property type="molecule type" value="Genomic_DNA"/>
</dbReference>
<dbReference type="SUPFAM" id="SSF53448">
    <property type="entry name" value="Nucleotide-diphospho-sugar transferases"/>
    <property type="match status" value="1"/>
</dbReference>
<dbReference type="CDD" id="cd06423">
    <property type="entry name" value="CESA_like"/>
    <property type="match status" value="1"/>
</dbReference>
<evidence type="ECO:0000256" key="1">
    <source>
        <dbReference type="ARBA" id="ARBA00006739"/>
    </source>
</evidence>
<comment type="caution">
    <text evidence="6">The sequence shown here is derived from an EMBL/GenBank/DDBJ whole genome shotgun (WGS) entry which is preliminary data.</text>
</comment>
<comment type="similarity">
    <text evidence="1">Belongs to the glycosyltransferase 2 family.</text>
</comment>
<protein>
    <submittedName>
        <fullName evidence="6">Glycosyltransferase</fullName>
    </submittedName>
</protein>
<evidence type="ECO:0000313" key="6">
    <source>
        <dbReference type="EMBL" id="NBC36941.1"/>
    </source>
</evidence>
<keyword evidence="7" id="KW-1185">Reference proteome</keyword>
<dbReference type="PANTHER" id="PTHR43630">
    <property type="entry name" value="POLY-BETA-1,6-N-ACETYL-D-GLUCOSAMINE SYNTHASE"/>
    <property type="match status" value="1"/>
</dbReference>
<dbReference type="Pfam" id="PF13632">
    <property type="entry name" value="Glyco_trans_2_3"/>
    <property type="match status" value="1"/>
</dbReference>
<feature type="transmembrane region" description="Helical" evidence="4">
    <location>
        <begin position="52"/>
        <end position="71"/>
    </location>
</feature>
<dbReference type="InterPro" id="IPR001173">
    <property type="entry name" value="Glyco_trans_2-like"/>
</dbReference>
<evidence type="ECO:0000313" key="7">
    <source>
        <dbReference type="Proteomes" id="UP000753724"/>
    </source>
</evidence>
<accession>A0ABW9XEI9</accession>
<dbReference type="Proteomes" id="UP000753724">
    <property type="component" value="Unassembled WGS sequence"/>
</dbReference>
<reference evidence="7" key="1">
    <citation type="submission" date="2020-01" db="EMBL/GenBank/DDBJ databases">
        <title>Sphingomonas sp. strain CSW-10.</title>
        <authorList>
            <person name="Chen W.-M."/>
        </authorList>
    </citation>
    <scope>NUCLEOTIDE SEQUENCE [LARGE SCALE GENOMIC DNA]</scope>
    <source>
        <strain evidence="7">FSY-8</strain>
    </source>
</reference>
<proteinExistence type="inferred from homology"/>
<dbReference type="PANTHER" id="PTHR43630:SF1">
    <property type="entry name" value="POLY-BETA-1,6-N-ACETYL-D-GLUCOSAMINE SYNTHASE"/>
    <property type="match status" value="1"/>
</dbReference>
<keyword evidence="4" id="KW-1133">Transmembrane helix</keyword>
<keyword evidence="4" id="KW-0472">Membrane</keyword>
<feature type="transmembrane region" description="Helical" evidence="4">
    <location>
        <begin position="371"/>
        <end position="392"/>
    </location>
</feature>
<evidence type="ECO:0000256" key="3">
    <source>
        <dbReference type="ARBA" id="ARBA00022679"/>
    </source>
</evidence>
<feature type="transmembrane region" description="Helical" evidence="4">
    <location>
        <begin position="23"/>
        <end position="46"/>
    </location>
</feature>
<evidence type="ECO:0000256" key="4">
    <source>
        <dbReference type="SAM" id="Phobius"/>
    </source>
</evidence>